<dbReference type="Pfam" id="PF13356">
    <property type="entry name" value="Arm-DNA-bind_3"/>
    <property type="match status" value="1"/>
</dbReference>
<dbReference type="InterPro" id="IPR050808">
    <property type="entry name" value="Phage_Integrase"/>
</dbReference>
<keyword evidence="4" id="KW-0233">DNA recombination</keyword>
<feature type="domain" description="Core-binding (CB)" evidence="8">
    <location>
        <begin position="98"/>
        <end position="179"/>
    </location>
</feature>
<dbReference type="GO" id="GO:0003677">
    <property type="term" value="F:DNA binding"/>
    <property type="evidence" value="ECO:0007669"/>
    <property type="project" value="UniProtKB-UniRule"/>
</dbReference>
<evidence type="ECO:0000256" key="3">
    <source>
        <dbReference type="ARBA" id="ARBA00023125"/>
    </source>
</evidence>
<dbReference type="AlphaFoldDB" id="A0A5E5ALR3"/>
<evidence type="ECO:0000256" key="6">
    <source>
        <dbReference type="SAM" id="MobiDB-lite"/>
    </source>
</evidence>
<evidence type="ECO:0000256" key="4">
    <source>
        <dbReference type="ARBA" id="ARBA00023172"/>
    </source>
</evidence>
<evidence type="ECO:0000256" key="5">
    <source>
        <dbReference type="PROSITE-ProRule" id="PRU01248"/>
    </source>
</evidence>
<dbReference type="PROSITE" id="PS51900">
    <property type="entry name" value="CB"/>
    <property type="match status" value="1"/>
</dbReference>
<dbReference type="RefSeq" id="WP_150627329.1">
    <property type="nucleotide sequence ID" value="NZ_CABPSQ010000013.1"/>
</dbReference>
<dbReference type="Gene3D" id="3.30.160.390">
    <property type="entry name" value="Integrase, DNA-binding domain"/>
    <property type="match status" value="1"/>
</dbReference>
<evidence type="ECO:0000313" key="10">
    <source>
        <dbReference type="Proteomes" id="UP000414136"/>
    </source>
</evidence>
<proteinExistence type="inferred from homology"/>
<dbReference type="PROSITE" id="PS51898">
    <property type="entry name" value="TYR_RECOMBINASE"/>
    <property type="match status" value="1"/>
</dbReference>
<dbReference type="GO" id="GO:0006310">
    <property type="term" value="P:DNA recombination"/>
    <property type="evidence" value="ECO:0007669"/>
    <property type="project" value="UniProtKB-KW"/>
</dbReference>
<dbReference type="Gene3D" id="1.10.443.10">
    <property type="entry name" value="Intergrase catalytic core"/>
    <property type="match status" value="1"/>
</dbReference>
<gene>
    <name evidence="9" type="ORF">PCA31118_04662</name>
</gene>
<dbReference type="InterPro" id="IPR011010">
    <property type="entry name" value="DNA_brk_join_enz"/>
</dbReference>
<keyword evidence="10" id="KW-1185">Reference proteome</keyword>
<organism evidence="9 10">
    <name type="scientific">Pandoraea captiosa</name>
    <dbReference type="NCBI Taxonomy" id="2508302"/>
    <lineage>
        <taxon>Bacteria</taxon>
        <taxon>Pseudomonadati</taxon>
        <taxon>Pseudomonadota</taxon>
        <taxon>Betaproteobacteria</taxon>
        <taxon>Burkholderiales</taxon>
        <taxon>Burkholderiaceae</taxon>
        <taxon>Pandoraea</taxon>
    </lineage>
</organism>
<dbReference type="Pfam" id="PF00589">
    <property type="entry name" value="Phage_integrase"/>
    <property type="match status" value="1"/>
</dbReference>
<keyword evidence="2" id="KW-0229">DNA integration</keyword>
<feature type="domain" description="Tyr recombinase" evidence="7">
    <location>
        <begin position="203"/>
        <end position="389"/>
    </location>
</feature>
<keyword evidence="3 5" id="KW-0238">DNA-binding</keyword>
<dbReference type="InterPro" id="IPR002104">
    <property type="entry name" value="Integrase_catalytic"/>
</dbReference>
<dbReference type="InterPro" id="IPR013762">
    <property type="entry name" value="Integrase-like_cat_sf"/>
</dbReference>
<dbReference type="GO" id="GO:0015074">
    <property type="term" value="P:DNA integration"/>
    <property type="evidence" value="ECO:0007669"/>
    <property type="project" value="UniProtKB-KW"/>
</dbReference>
<dbReference type="InterPro" id="IPR044068">
    <property type="entry name" value="CB"/>
</dbReference>
<feature type="region of interest" description="Disordered" evidence="6">
    <location>
        <begin position="72"/>
        <end position="91"/>
    </location>
</feature>
<dbReference type="CDD" id="cd00801">
    <property type="entry name" value="INT_P4_C"/>
    <property type="match status" value="1"/>
</dbReference>
<evidence type="ECO:0000256" key="2">
    <source>
        <dbReference type="ARBA" id="ARBA00022908"/>
    </source>
</evidence>
<dbReference type="PANTHER" id="PTHR30629">
    <property type="entry name" value="PROPHAGE INTEGRASE"/>
    <property type="match status" value="1"/>
</dbReference>
<protein>
    <submittedName>
        <fullName evidence="9">Integrase</fullName>
    </submittedName>
</protein>
<dbReference type="PANTHER" id="PTHR30629:SF2">
    <property type="entry name" value="PROPHAGE INTEGRASE INTS-RELATED"/>
    <property type="match status" value="1"/>
</dbReference>
<evidence type="ECO:0000259" key="8">
    <source>
        <dbReference type="PROSITE" id="PS51900"/>
    </source>
</evidence>
<name>A0A5E5ALR3_9BURK</name>
<dbReference type="EMBL" id="CABPSQ010000013">
    <property type="protein sequence ID" value="VVE74016.1"/>
    <property type="molecule type" value="Genomic_DNA"/>
</dbReference>
<evidence type="ECO:0000259" key="7">
    <source>
        <dbReference type="PROSITE" id="PS51898"/>
    </source>
</evidence>
<dbReference type="OrthoDB" id="9775880at2"/>
<dbReference type="InterPro" id="IPR025166">
    <property type="entry name" value="Integrase_DNA_bind_dom"/>
</dbReference>
<dbReference type="SUPFAM" id="SSF56349">
    <property type="entry name" value="DNA breaking-rejoining enzymes"/>
    <property type="match status" value="1"/>
</dbReference>
<reference evidence="9 10" key="1">
    <citation type="submission" date="2019-08" db="EMBL/GenBank/DDBJ databases">
        <authorList>
            <person name="Peeters C."/>
        </authorList>
    </citation>
    <scope>NUCLEOTIDE SEQUENCE [LARGE SCALE GENOMIC DNA]</scope>
    <source>
        <strain evidence="9 10">LMG 31118</strain>
    </source>
</reference>
<dbReference type="Proteomes" id="UP000414136">
    <property type="component" value="Unassembled WGS sequence"/>
</dbReference>
<sequence length="404" mass="46315">MALTDVEVRKAAPREKQYRLTDTAGMYVQVMPNGSKHWRLKYRFGGKEKLLALGSYPEISLAEARKRRDEARLQLSNGSDPGAARKAEKRATRLTADDSFEAVTREWFSKVKSGWTEKYGEKVIRRFELYAFPWIGARRIGDIEPPDLLEVLMRVEREGKHETAHRLRDTTGQVMRYAIGSSRAKRDITADLRDALKPVEVSHFAAITDPAQVGQLLRSIDGYAGTHTVRIALKLAPMLFQRPGELRMAEWDEVDLDEALWVIQPKRMKRRKDGKLYGRPHIVPLPTQAVELLRELHRFTGTHKYVFRGARGSDRPMSDSTINAALRSLGYDSTIMTGHGFRAMARTILDEVLEENVDHIEAQLAHKVRDSLGRAYNRTSHVQQRRAIMQRWADYLDRLKDAEK</sequence>
<dbReference type="Gene3D" id="1.10.150.130">
    <property type="match status" value="1"/>
</dbReference>
<evidence type="ECO:0000313" key="9">
    <source>
        <dbReference type="EMBL" id="VVE74016.1"/>
    </source>
</evidence>
<dbReference type="InterPro" id="IPR053876">
    <property type="entry name" value="Phage_int_M"/>
</dbReference>
<accession>A0A5E5ALR3</accession>
<evidence type="ECO:0000256" key="1">
    <source>
        <dbReference type="ARBA" id="ARBA00008857"/>
    </source>
</evidence>
<dbReference type="Pfam" id="PF22022">
    <property type="entry name" value="Phage_int_M"/>
    <property type="match status" value="1"/>
</dbReference>
<dbReference type="InterPro" id="IPR010998">
    <property type="entry name" value="Integrase_recombinase_N"/>
</dbReference>
<dbReference type="InterPro" id="IPR038488">
    <property type="entry name" value="Integrase_DNA-bd_sf"/>
</dbReference>
<comment type="similarity">
    <text evidence="1">Belongs to the 'phage' integrase family.</text>
</comment>